<dbReference type="InterPro" id="IPR002509">
    <property type="entry name" value="NODB_dom"/>
</dbReference>
<accession>A0A268ESY6</accession>
<dbReference type="GO" id="GO:0005975">
    <property type="term" value="P:carbohydrate metabolic process"/>
    <property type="evidence" value="ECO:0007669"/>
    <property type="project" value="InterPro"/>
</dbReference>
<comment type="caution">
    <text evidence="3">The sequence shown here is derived from an EMBL/GenBank/DDBJ whole genome shotgun (WGS) entry which is preliminary data.</text>
</comment>
<feature type="compositionally biased region" description="Basic and acidic residues" evidence="1">
    <location>
        <begin position="125"/>
        <end position="136"/>
    </location>
</feature>
<proteinExistence type="predicted"/>
<dbReference type="GO" id="GO:0016810">
    <property type="term" value="F:hydrolase activity, acting on carbon-nitrogen (but not peptide) bonds"/>
    <property type="evidence" value="ECO:0007669"/>
    <property type="project" value="InterPro"/>
</dbReference>
<gene>
    <name evidence="3" type="ORF">CHH67_12845</name>
</gene>
<protein>
    <recommendedName>
        <fullName evidence="2">NodB homology domain-containing protein</fullName>
    </recommendedName>
</protein>
<dbReference type="PANTHER" id="PTHR10587">
    <property type="entry name" value="GLYCOSYL TRANSFERASE-RELATED"/>
    <property type="match status" value="1"/>
</dbReference>
<dbReference type="Proteomes" id="UP000215596">
    <property type="component" value="Unassembled WGS sequence"/>
</dbReference>
<feature type="region of interest" description="Disordered" evidence="1">
    <location>
        <begin position="216"/>
        <end position="235"/>
    </location>
</feature>
<dbReference type="Pfam" id="PF01522">
    <property type="entry name" value="Polysacc_deac_1"/>
    <property type="match status" value="1"/>
</dbReference>
<feature type="domain" description="NodB homology" evidence="2">
    <location>
        <begin position="259"/>
        <end position="434"/>
    </location>
</feature>
<feature type="region of interest" description="Disordered" evidence="1">
    <location>
        <begin position="125"/>
        <end position="147"/>
    </location>
</feature>
<dbReference type="InterPro" id="IPR011330">
    <property type="entry name" value="Glyco_hydro/deAcase_b/a-brl"/>
</dbReference>
<dbReference type="SUPFAM" id="SSF88713">
    <property type="entry name" value="Glycoside hydrolase/deacetylase"/>
    <property type="match status" value="1"/>
</dbReference>
<evidence type="ECO:0000259" key="2">
    <source>
        <dbReference type="PROSITE" id="PS51677"/>
    </source>
</evidence>
<dbReference type="CDD" id="cd10917">
    <property type="entry name" value="CE4_NodB_like_6s_7s"/>
    <property type="match status" value="1"/>
</dbReference>
<evidence type="ECO:0000256" key="1">
    <source>
        <dbReference type="SAM" id="MobiDB-lite"/>
    </source>
</evidence>
<dbReference type="InterPro" id="IPR050248">
    <property type="entry name" value="Polysacc_deacetylase_ArnD"/>
</dbReference>
<evidence type="ECO:0000313" key="3">
    <source>
        <dbReference type="EMBL" id="PAD76249.1"/>
    </source>
</evidence>
<evidence type="ECO:0000313" key="4">
    <source>
        <dbReference type="Proteomes" id="UP000215596"/>
    </source>
</evidence>
<organism evidence="3 4">
    <name type="scientific">Paenibacillus campinasensis</name>
    <dbReference type="NCBI Taxonomy" id="66347"/>
    <lineage>
        <taxon>Bacteria</taxon>
        <taxon>Bacillati</taxon>
        <taxon>Bacillota</taxon>
        <taxon>Bacilli</taxon>
        <taxon>Bacillales</taxon>
        <taxon>Paenibacillaceae</taxon>
        <taxon>Paenibacillus</taxon>
    </lineage>
</organism>
<dbReference type="OrthoDB" id="9812065at2"/>
<dbReference type="PROSITE" id="PS51677">
    <property type="entry name" value="NODB"/>
    <property type="match status" value="1"/>
</dbReference>
<sequence length="437" mass="48843">MSDSYGKVIELLAVEESDSGESGYLRVKFSTDTVEWLWEADRETVQSLKAVLVMDGLHKYRLSCHTVRDVMNETDIAQVTRTYREESTRYPFSCSPGFKSNLDEVKRVQHPQELLALSFLSRVHTDSEPHKEENVSSERNGPRQFRRTRRLRQSLKLVSMSVVSIFLVTVLSSFNYSHNFTDSSADVLNQAAPTDPAFAETTVLTPDVTVEAAVSSAGNPAENGKSLLNTSVSKPSKEPVSQMPYVELEEGVTYGLSEGYVALTFDDGPSQYSVEIMSILKEYGVGGTFFFVGTNVKKHPDYVRTIHESGYSIGSHSMTHAKLPGLGLEMLKEEMTGPDRFLEDIIGESSILFRPPYGALDERTESVSGQLGKKIVMWNRDPEDWLTRDQDKIVDYIKQMKASGSIVILHESQAVVDSLPEIITYLKNQNLSIVGLR</sequence>
<reference evidence="3 4" key="1">
    <citation type="submission" date="2017-07" db="EMBL/GenBank/DDBJ databases">
        <title>Isolation and whole genome analysis of endospore-forming bacteria from heroin.</title>
        <authorList>
            <person name="Kalinowski J."/>
            <person name="Ahrens B."/>
            <person name="Al-Dilaimi A."/>
            <person name="Winkler A."/>
            <person name="Wibberg D."/>
            <person name="Schleenbecker U."/>
            <person name="Ruckert C."/>
            <person name="Wolfel R."/>
            <person name="Grass G."/>
        </authorList>
    </citation>
    <scope>NUCLEOTIDE SEQUENCE [LARGE SCALE GENOMIC DNA]</scope>
    <source>
        <strain evidence="3 4">7537-G1</strain>
    </source>
</reference>
<dbReference type="Gene3D" id="3.20.20.370">
    <property type="entry name" value="Glycoside hydrolase/deacetylase"/>
    <property type="match status" value="1"/>
</dbReference>
<dbReference type="AlphaFoldDB" id="A0A268ESY6"/>
<dbReference type="EMBL" id="NPBY01000039">
    <property type="protein sequence ID" value="PAD76249.1"/>
    <property type="molecule type" value="Genomic_DNA"/>
</dbReference>
<name>A0A268ESY6_9BACL</name>
<dbReference type="RefSeq" id="WP_095265593.1">
    <property type="nucleotide sequence ID" value="NZ_NPBY01000039.1"/>
</dbReference>